<evidence type="ECO:0000256" key="6">
    <source>
        <dbReference type="ARBA" id="ARBA00022842"/>
    </source>
</evidence>
<reference evidence="9" key="1">
    <citation type="submission" date="2020-05" db="EMBL/GenBank/DDBJ databases">
        <authorList>
            <person name="Chiriac C."/>
            <person name="Salcher M."/>
            <person name="Ghai R."/>
            <person name="Kavagutti S V."/>
        </authorList>
    </citation>
    <scope>NUCLEOTIDE SEQUENCE</scope>
</reference>
<dbReference type="PANTHER" id="PTHR33653:SF1">
    <property type="entry name" value="RIBONUCLEASE VAPC2"/>
    <property type="match status" value="1"/>
</dbReference>
<gene>
    <name evidence="9" type="ORF">UFOPK3376_02877</name>
</gene>
<proteinExistence type="inferred from homology"/>
<accession>A0A6J7F7G8</accession>
<keyword evidence="6" id="KW-0460">Magnesium</keyword>
<evidence type="ECO:0000256" key="2">
    <source>
        <dbReference type="ARBA" id="ARBA00022649"/>
    </source>
</evidence>
<keyword evidence="4" id="KW-0479">Metal-binding</keyword>
<comment type="similarity">
    <text evidence="7">Belongs to the PINc/VapC protein family.</text>
</comment>
<evidence type="ECO:0000313" key="9">
    <source>
        <dbReference type="EMBL" id="CAB4891546.1"/>
    </source>
</evidence>
<dbReference type="InterPro" id="IPR050556">
    <property type="entry name" value="Type_II_TA_system_RNase"/>
</dbReference>
<keyword evidence="5" id="KW-0378">Hydrolase</keyword>
<name>A0A6J7F7G8_9ZZZZ</name>
<keyword evidence="2" id="KW-1277">Toxin-antitoxin system</keyword>
<dbReference type="GO" id="GO:0046872">
    <property type="term" value="F:metal ion binding"/>
    <property type="evidence" value="ECO:0007669"/>
    <property type="project" value="UniProtKB-KW"/>
</dbReference>
<evidence type="ECO:0000256" key="4">
    <source>
        <dbReference type="ARBA" id="ARBA00022723"/>
    </source>
</evidence>
<dbReference type="InterPro" id="IPR022907">
    <property type="entry name" value="VapC_family"/>
</dbReference>
<dbReference type="SUPFAM" id="SSF88723">
    <property type="entry name" value="PIN domain-like"/>
    <property type="match status" value="1"/>
</dbReference>
<evidence type="ECO:0000259" key="8">
    <source>
        <dbReference type="Pfam" id="PF01850"/>
    </source>
</evidence>
<evidence type="ECO:0000256" key="3">
    <source>
        <dbReference type="ARBA" id="ARBA00022722"/>
    </source>
</evidence>
<dbReference type="InterPro" id="IPR002716">
    <property type="entry name" value="PIN_dom"/>
</dbReference>
<organism evidence="9">
    <name type="scientific">freshwater metagenome</name>
    <dbReference type="NCBI Taxonomy" id="449393"/>
    <lineage>
        <taxon>unclassified sequences</taxon>
        <taxon>metagenomes</taxon>
        <taxon>ecological metagenomes</taxon>
    </lineage>
</organism>
<dbReference type="GO" id="GO:0016787">
    <property type="term" value="F:hydrolase activity"/>
    <property type="evidence" value="ECO:0007669"/>
    <property type="project" value="UniProtKB-KW"/>
</dbReference>
<keyword evidence="3" id="KW-0540">Nuclease</keyword>
<evidence type="ECO:0000256" key="5">
    <source>
        <dbReference type="ARBA" id="ARBA00022801"/>
    </source>
</evidence>
<dbReference type="GO" id="GO:0004540">
    <property type="term" value="F:RNA nuclease activity"/>
    <property type="evidence" value="ECO:0007669"/>
    <property type="project" value="InterPro"/>
</dbReference>
<dbReference type="Pfam" id="PF01850">
    <property type="entry name" value="PIN"/>
    <property type="match status" value="1"/>
</dbReference>
<protein>
    <submittedName>
        <fullName evidence="9">Unannotated protein</fullName>
    </submittedName>
</protein>
<evidence type="ECO:0000256" key="1">
    <source>
        <dbReference type="ARBA" id="ARBA00001946"/>
    </source>
</evidence>
<evidence type="ECO:0000256" key="7">
    <source>
        <dbReference type="ARBA" id="ARBA00038093"/>
    </source>
</evidence>
<feature type="domain" description="PIN" evidence="8">
    <location>
        <begin position="4"/>
        <end position="128"/>
    </location>
</feature>
<dbReference type="InterPro" id="IPR029060">
    <property type="entry name" value="PIN-like_dom_sf"/>
</dbReference>
<dbReference type="EMBL" id="CAFBLP010000112">
    <property type="protein sequence ID" value="CAB4891546.1"/>
    <property type="molecule type" value="Genomic_DNA"/>
</dbReference>
<comment type="cofactor">
    <cofactor evidence="1">
        <name>Mg(2+)</name>
        <dbReference type="ChEBI" id="CHEBI:18420"/>
    </cofactor>
</comment>
<dbReference type="PANTHER" id="PTHR33653">
    <property type="entry name" value="RIBONUCLEASE VAPC2"/>
    <property type="match status" value="1"/>
</dbReference>
<dbReference type="HAMAP" id="MF_00265">
    <property type="entry name" value="VapC_Nob1"/>
    <property type="match status" value="1"/>
</dbReference>
<dbReference type="AlphaFoldDB" id="A0A6J7F7G8"/>
<dbReference type="Gene3D" id="3.40.50.1010">
    <property type="entry name" value="5'-nuclease"/>
    <property type="match status" value="1"/>
</dbReference>
<sequence>MKLVVDTGVFSASLSRRRLPSASPYLEMLSGHQLFLASVTVAELRFGALVAGWGESRRLRLEQGIESTTVIPVTDALLTEIASFRFACRQAGHPLADRIHANDLWIAASAIHIGAGLVTGDAVFAAAPGLSVVE</sequence>